<feature type="compositionally biased region" description="Polar residues" evidence="3">
    <location>
        <begin position="178"/>
        <end position="188"/>
    </location>
</feature>
<gene>
    <name evidence="4" type="ORF">HNP46_005131</name>
</gene>
<evidence type="ECO:0000313" key="5">
    <source>
        <dbReference type="Proteomes" id="UP000566995"/>
    </source>
</evidence>
<protein>
    <submittedName>
        <fullName evidence="4">Serine acetyltransferase</fullName>
    </submittedName>
</protein>
<dbReference type="GO" id="GO:0016746">
    <property type="term" value="F:acyltransferase activity"/>
    <property type="evidence" value="ECO:0007669"/>
    <property type="project" value="UniProtKB-KW"/>
</dbReference>
<keyword evidence="1 4" id="KW-0808">Transferase</keyword>
<sequence>MTFAQLKRLWRIEMLGGEQRRFSWSRLFRRYRQRARYRYLFWFRLAQFLYSSPRDFWQKRALRLGDRLAERFGIEIPISIPVGEGLYIPHPVGIVISRKTVIGRNFSIFQNTTIGQKNDGSGPIVIGDNVSLGANVCIIGDGLHIGDNVSVGAAAFVNRDIPANHAYISRHTHSLIAQQERSPISTMHTRLARDEAAQGDDDKGPEARRSA</sequence>
<feature type="region of interest" description="Disordered" evidence="3">
    <location>
        <begin position="178"/>
        <end position="211"/>
    </location>
</feature>
<reference evidence="4 5" key="1">
    <citation type="submission" date="2020-08" db="EMBL/GenBank/DDBJ databases">
        <title>Functional genomics of gut bacteria from endangered species of beetles.</title>
        <authorList>
            <person name="Carlos-Shanley C."/>
        </authorList>
    </citation>
    <scope>NUCLEOTIDE SEQUENCE [LARGE SCALE GENOMIC DNA]</scope>
    <source>
        <strain evidence="4 5">S00179</strain>
    </source>
</reference>
<dbReference type="Proteomes" id="UP000566995">
    <property type="component" value="Unassembled WGS sequence"/>
</dbReference>
<accession>A0A7W7P318</accession>
<proteinExistence type="predicted"/>
<feature type="compositionally biased region" description="Basic and acidic residues" evidence="3">
    <location>
        <begin position="191"/>
        <end position="211"/>
    </location>
</feature>
<dbReference type="RefSeq" id="WP_184594505.1">
    <property type="nucleotide sequence ID" value="NZ_JACHLI010000025.1"/>
</dbReference>
<organism evidence="4 5">
    <name type="scientific">Pseudomonas nitroreducens</name>
    <dbReference type="NCBI Taxonomy" id="46680"/>
    <lineage>
        <taxon>Bacteria</taxon>
        <taxon>Pseudomonadati</taxon>
        <taxon>Pseudomonadota</taxon>
        <taxon>Gammaproteobacteria</taxon>
        <taxon>Pseudomonadales</taxon>
        <taxon>Pseudomonadaceae</taxon>
        <taxon>Pseudomonas</taxon>
    </lineage>
</organism>
<dbReference type="InterPro" id="IPR045304">
    <property type="entry name" value="LbH_SAT"/>
</dbReference>
<keyword evidence="2" id="KW-0012">Acyltransferase</keyword>
<dbReference type="AlphaFoldDB" id="A0A7W7P318"/>
<evidence type="ECO:0000256" key="1">
    <source>
        <dbReference type="ARBA" id="ARBA00022679"/>
    </source>
</evidence>
<evidence type="ECO:0000256" key="2">
    <source>
        <dbReference type="ARBA" id="ARBA00023315"/>
    </source>
</evidence>
<evidence type="ECO:0000256" key="3">
    <source>
        <dbReference type="SAM" id="MobiDB-lite"/>
    </source>
</evidence>
<dbReference type="PANTHER" id="PTHR42811">
    <property type="entry name" value="SERINE ACETYLTRANSFERASE"/>
    <property type="match status" value="1"/>
</dbReference>
<evidence type="ECO:0000313" key="4">
    <source>
        <dbReference type="EMBL" id="MBB4866226.1"/>
    </source>
</evidence>
<dbReference type="Gene3D" id="2.160.10.10">
    <property type="entry name" value="Hexapeptide repeat proteins"/>
    <property type="match status" value="1"/>
</dbReference>
<dbReference type="SUPFAM" id="SSF51161">
    <property type="entry name" value="Trimeric LpxA-like enzymes"/>
    <property type="match status" value="1"/>
</dbReference>
<dbReference type="EMBL" id="JACHLI010000025">
    <property type="protein sequence ID" value="MBB4866226.1"/>
    <property type="molecule type" value="Genomic_DNA"/>
</dbReference>
<name>A0A7W7P318_PSENT</name>
<dbReference type="CDD" id="cd03354">
    <property type="entry name" value="LbH_SAT"/>
    <property type="match status" value="1"/>
</dbReference>
<dbReference type="InterPro" id="IPR011004">
    <property type="entry name" value="Trimer_LpxA-like_sf"/>
</dbReference>
<comment type="caution">
    <text evidence="4">The sequence shown here is derived from an EMBL/GenBank/DDBJ whole genome shotgun (WGS) entry which is preliminary data.</text>
</comment>